<proteinExistence type="predicted"/>
<dbReference type="AlphaFoldDB" id="A0A1T5AIV2"/>
<dbReference type="InterPro" id="IPR015946">
    <property type="entry name" value="KH_dom-like_a/b"/>
</dbReference>
<protein>
    <submittedName>
        <fullName evidence="1">Peroxiredoxin, SACOL1771 subfamily</fullName>
    </submittedName>
</protein>
<dbReference type="Gene3D" id="3.30.300.20">
    <property type="match status" value="1"/>
</dbReference>
<organism evidence="1 2">
    <name type="scientific">Salegentibacter holothuriorum</name>
    <dbReference type="NCBI Taxonomy" id="241145"/>
    <lineage>
        <taxon>Bacteria</taxon>
        <taxon>Pseudomonadati</taxon>
        <taxon>Bacteroidota</taxon>
        <taxon>Flavobacteriia</taxon>
        <taxon>Flavobacteriales</taxon>
        <taxon>Flavobacteriaceae</taxon>
        <taxon>Salegentibacter</taxon>
    </lineage>
</organism>
<dbReference type="STRING" id="241145.SAMN05660776_0612"/>
<keyword evidence="2" id="KW-1185">Reference proteome</keyword>
<gene>
    <name evidence="1" type="ORF">SAMN05660776_0612</name>
</gene>
<dbReference type="Pfam" id="PF02566">
    <property type="entry name" value="OsmC"/>
    <property type="match status" value="1"/>
</dbReference>
<dbReference type="PANTHER" id="PTHR42830:SF2">
    <property type="entry name" value="OSMC_OHR FAMILY PROTEIN"/>
    <property type="match status" value="1"/>
</dbReference>
<dbReference type="EMBL" id="FUYY01000001">
    <property type="protein sequence ID" value="SKB34952.1"/>
    <property type="molecule type" value="Genomic_DNA"/>
</dbReference>
<dbReference type="SUPFAM" id="SSF82784">
    <property type="entry name" value="OsmC-like"/>
    <property type="match status" value="1"/>
</dbReference>
<reference evidence="2" key="1">
    <citation type="submission" date="2017-02" db="EMBL/GenBank/DDBJ databases">
        <authorList>
            <person name="Varghese N."/>
            <person name="Submissions S."/>
        </authorList>
    </citation>
    <scope>NUCLEOTIDE SEQUENCE [LARGE SCALE GENOMIC DNA]</scope>
    <source>
        <strain evidence="2">DSM 23405</strain>
    </source>
</reference>
<evidence type="ECO:0000313" key="1">
    <source>
        <dbReference type="EMBL" id="SKB34952.1"/>
    </source>
</evidence>
<dbReference type="InterPro" id="IPR052707">
    <property type="entry name" value="OsmC_Ohr_Peroxiredoxin"/>
</dbReference>
<dbReference type="Proteomes" id="UP000190230">
    <property type="component" value="Unassembled WGS sequence"/>
</dbReference>
<sequence length="157" mass="17644">MYKQKYKVMANKHEYQVDLTWKEGRKGEVCSPELSDTIQTATPPDFPQGIPNIWSPEHFLVAAVESCLMTTFLAIAENSKLDFISFKSKAIGKLDKVEGKFQMTEIILKPVLEISDENNAERAKRIIEKSEKACLISNSIKTKIILEPEIVIASVGV</sequence>
<dbReference type="InterPro" id="IPR003718">
    <property type="entry name" value="OsmC/Ohr_fam"/>
</dbReference>
<evidence type="ECO:0000313" key="2">
    <source>
        <dbReference type="Proteomes" id="UP000190230"/>
    </source>
</evidence>
<accession>A0A1T5AIV2</accession>
<dbReference type="PANTHER" id="PTHR42830">
    <property type="entry name" value="OSMOTICALLY INDUCIBLE FAMILY PROTEIN"/>
    <property type="match status" value="1"/>
</dbReference>
<dbReference type="InterPro" id="IPR036102">
    <property type="entry name" value="OsmC/Ohrsf"/>
</dbReference>
<name>A0A1T5AIV2_9FLAO</name>